<feature type="transmembrane region" description="Helical" evidence="8">
    <location>
        <begin position="395"/>
        <end position="415"/>
    </location>
</feature>
<proteinExistence type="inferred from homology"/>
<keyword evidence="8" id="KW-0769">Symport</keyword>
<evidence type="ECO:0000256" key="4">
    <source>
        <dbReference type="ARBA" id="ARBA00022475"/>
    </source>
</evidence>
<feature type="transmembrane region" description="Helical" evidence="8">
    <location>
        <begin position="149"/>
        <end position="168"/>
    </location>
</feature>
<evidence type="ECO:0000313" key="9">
    <source>
        <dbReference type="EMBL" id="GGB80180.1"/>
    </source>
</evidence>
<dbReference type="PROSITE" id="PS00873">
    <property type="entry name" value="NA_ALANINE_SYMP"/>
    <property type="match status" value="1"/>
</dbReference>
<dbReference type="NCBIfam" id="TIGR00835">
    <property type="entry name" value="agcS"/>
    <property type="match status" value="1"/>
</dbReference>
<dbReference type="Proteomes" id="UP000629025">
    <property type="component" value="Unassembled WGS sequence"/>
</dbReference>
<feature type="transmembrane region" description="Helical" evidence="8">
    <location>
        <begin position="421"/>
        <end position="439"/>
    </location>
</feature>
<evidence type="ECO:0000256" key="2">
    <source>
        <dbReference type="ARBA" id="ARBA00009261"/>
    </source>
</evidence>
<dbReference type="Pfam" id="PF01235">
    <property type="entry name" value="Na_Ala_symp"/>
    <property type="match status" value="1"/>
</dbReference>
<evidence type="ECO:0000313" key="10">
    <source>
        <dbReference type="Proteomes" id="UP000629025"/>
    </source>
</evidence>
<keyword evidence="8" id="KW-0997">Cell inner membrane</keyword>
<dbReference type="Gene3D" id="1.20.1740.10">
    <property type="entry name" value="Amino acid/polyamine transporter I"/>
    <property type="match status" value="1"/>
</dbReference>
<feature type="transmembrane region" description="Helical" evidence="8">
    <location>
        <begin position="85"/>
        <end position="105"/>
    </location>
</feature>
<dbReference type="PRINTS" id="PR00175">
    <property type="entry name" value="NAALASMPORT"/>
</dbReference>
<dbReference type="RefSeq" id="WP_188745277.1">
    <property type="nucleotide sequence ID" value="NZ_BMIJ01000001.1"/>
</dbReference>
<evidence type="ECO:0000256" key="7">
    <source>
        <dbReference type="ARBA" id="ARBA00023136"/>
    </source>
</evidence>
<dbReference type="PANTHER" id="PTHR30330:SF3">
    <property type="entry name" value="TRANSCRIPTIONAL REGULATOR, LRP FAMILY"/>
    <property type="match status" value="1"/>
</dbReference>
<gene>
    <name evidence="9" type="ORF">GCM10011352_02350</name>
</gene>
<sequence length="449" mass="46827">MAAIESMISSINSIVWGPMMLILILGVGFFLSLGLKLMPILKIGTGFRLLWSGRTASAEDASKGEIPPFQALMTALSATVGTGNIAGVATAIFLGGPGALFWMWITALIGMATKYSEAVLAVNYRETDENGNHVGGPMYYIRNGLGKNWAWMGVAFAIFGACAGFGIGNTVQSNSVAAVLESNFQIPTWVSGIIIAVLVGAVLLGGIKRIGSVAGALVPFMAISYILAGLVVLAIQADQVPHALALIFEHAFSPIAAEGGFAGAAVWAAIRFGVARGVFSNEAGLGSAPIAHAAAQTHNPVRQGLVAMLGTFIDTLMVCSITGLVIVSSGVWTGGESGAALTSAAFASALPSFGNYLVAIALAIFAFTTIIGWSFYGEKCVEFLFGVKAIMPYRILWILAIPAGAVLSLDFVWLVADTLNALMAIPNLIALALLSPVVFKLTRDYFDTH</sequence>
<comment type="caution">
    <text evidence="9">The sequence shown here is derived from an EMBL/GenBank/DDBJ whole genome shotgun (WGS) entry which is preliminary data.</text>
</comment>
<keyword evidence="4" id="KW-1003">Cell membrane</keyword>
<keyword evidence="5 8" id="KW-0812">Transmembrane</keyword>
<name>A0ABQ1K0T1_9GAMM</name>
<dbReference type="InterPro" id="IPR001463">
    <property type="entry name" value="Na/Ala_symport"/>
</dbReference>
<organism evidence="9 10">
    <name type="scientific">Marinobacterium zhoushanense</name>
    <dbReference type="NCBI Taxonomy" id="1679163"/>
    <lineage>
        <taxon>Bacteria</taxon>
        <taxon>Pseudomonadati</taxon>
        <taxon>Pseudomonadota</taxon>
        <taxon>Gammaproteobacteria</taxon>
        <taxon>Oceanospirillales</taxon>
        <taxon>Oceanospirillaceae</taxon>
        <taxon>Marinobacterium</taxon>
    </lineage>
</organism>
<evidence type="ECO:0000256" key="3">
    <source>
        <dbReference type="ARBA" id="ARBA00022448"/>
    </source>
</evidence>
<feature type="transmembrane region" description="Helical" evidence="8">
    <location>
        <begin position="353"/>
        <end position="375"/>
    </location>
</feature>
<protein>
    <submittedName>
        <fullName evidence="9">Sodium:alanine symporter</fullName>
    </submittedName>
</protein>
<dbReference type="PANTHER" id="PTHR30330">
    <property type="entry name" value="AGSS FAMILY TRANSPORTER, SODIUM-ALANINE"/>
    <property type="match status" value="1"/>
</dbReference>
<comment type="similarity">
    <text evidence="2 8">Belongs to the alanine or glycine:cation symporter (AGCS) (TC 2.A.25) family.</text>
</comment>
<keyword evidence="6 8" id="KW-1133">Transmembrane helix</keyword>
<feature type="transmembrane region" description="Helical" evidence="8">
    <location>
        <begin position="21"/>
        <end position="41"/>
    </location>
</feature>
<feature type="transmembrane region" description="Helical" evidence="8">
    <location>
        <begin position="255"/>
        <end position="274"/>
    </location>
</feature>
<keyword evidence="3 8" id="KW-0813">Transport</keyword>
<dbReference type="EMBL" id="BMIJ01000001">
    <property type="protein sequence ID" value="GGB80180.1"/>
    <property type="molecule type" value="Genomic_DNA"/>
</dbReference>
<comment type="subcellular location">
    <subcellularLocation>
        <location evidence="8">Cell inner membrane</location>
        <topology evidence="8">Multi-pass membrane protein</topology>
    </subcellularLocation>
    <subcellularLocation>
        <location evidence="1">Cell membrane</location>
        <topology evidence="1">Multi-pass membrane protein</topology>
    </subcellularLocation>
</comment>
<feature type="transmembrane region" description="Helical" evidence="8">
    <location>
        <begin position="305"/>
        <end position="333"/>
    </location>
</feature>
<evidence type="ECO:0000256" key="6">
    <source>
        <dbReference type="ARBA" id="ARBA00022989"/>
    </source>
</evidence>
<keyword evidence="7 8" id="KW-0472">Membrane</keyword>
<reference evidence="10" key="1">
    <citation type="journal article" date="2019" name="Int. J. Syst. Evol. Microbiol.">
        <title>The Global Catalogue of Microorganisms (GCM) 10K type strain sequencing project: providing services to taxonomists for standard genome sequencing and annotation.</title>
        <authorList>
            <consortium name="The Broad Institute Genomics Platform"/>
            <consortium name="The Broad Institute Genome Sequencing Center for Infectious Disease"/>
            <person name="Wu L."/>
            <person name="Ma J."/>
        </authorList>
    </citation>
    <scope>NUCLEOTIDE SEQUENCE [LARGE SCALE GENOMIC DNA]</scope>
    <source>
        <strain evidence="10">CGMCC 1.15341</strain>
    </source>
</reference>
<accession>A0ABQ1K0T1</accession>
<feature type="transmembrane region" description="Helical" evidence="8">
    <location>
        <begin position="214"/>
        <end position="235"/>
    </location>
</feature>
<keyword evidence="10" id="KW-1185">Reference proteome</keyword>
<evidence type="ECO:0000256" key="8">
    <source>
        <dbReference type="RuleBase" id="RU363064"/>
    </source>
</evidence>
<feature type="transmembrane region" description="Helical" evidence="8">
    <location>
        <begin position="188"/>
        <end position="207"/>
    </location>
</feature>
<evidence type="ECO:0000256" key="1">
    <source>
        <dbReference type="ARBA" id="ARBA00004651"/>
    </source>
</evidence>
<evidence type="ECO:0000256" key="5">
    <source>
        <dbReference type="ARBA" id="ARBA00022692"/>
    </source>
</evidence>